<dbReference type="InterPro" id="IPR036846">
    <property type="entry name" value="GM2-AP_sf"/>
</dbReference>
<accession>A0A8C4RA27</accession>
<feature type="signal peptide" evidence="2">
    <location>
        <begin position="1"/>
        <end position="18"/>
    </location>
</feature>
<sequence>MEWLRIAFTLCLFGNSFTEQRGNMTFGQWKHPHHDTIPVTKQVTLTLKKKVSGTWVKIPCFYLPNCIYPDVCFLLDQLIPPGEDCPQPLLTYNLPCHCPFKKGNYTFPETPFYLPYFDLPTWLTNGMYQIQTVLTFNRVEVTCLKIVFSLKLS</sequence>
<name>A0A8C4RA27_EPTBU</name>
<dbReference type="PANTHER" id="PTHR17357:SF0">
    <property type="entry name" value="GANGLIOSIDE GM2 ACTIVATOR"/>
    <property type="match status" value="1"/>
</dbReference>
<dbReference type="AlphaFoldDB" id="A0A8C4RA27"/>
<dbReference type="Gene3D" id="2.70.220.10">
    <property type="entry name" value="Ganglioside GM2 activator"/>
    <property type="match status" value="1"/>
</dbReference>
<protein>
    <submittedName>
        <fullName evidence="4">GM2 ganglioside activator</fullName>
    </submittedName>
</protein>
<keyword evidence="1 2" id="KW-0732">Signal</keyword>
<feature type="chain" id="PRO_5034147743" evidence="2">
    <location>
        <begin position="19"/>
        <end position="153"/>
    </location>
</feature>
<evidence type="ECO:0000313" key="4">
    <source>
        <dbReference type="Ensembl" id="ENSEBUP00000027626.1"/>
    </source>
</evidence>
<evidence type="ECO:0000313" key="5">
    <source>
        <dbReference type="Proteomes" id="UP000694388"/>
    </source>
</evidence>
<dbReference type="Proteomes" id="UP000694388">
    <property type="component" value="Unplaced"/>
</dbReference>
<dbReference type="InterPro" id="IPR028996">
    <property type="entry name" value="GM2-AP"/>
</dbReference>
<dbReference type="Ensembl" id="ENSEBUT00000028202.1">
    <property type="protein sequence ID" value="ENSEBUP00000027626.1"/>
    <property type="gene ID" value="ENSEBUG00000016913.1"/>
</dbReference>
<dbReference type="GO" id="GO:0008047">
    <property type="term" value="F:enzyme activator activity"/>
    <property type="evidence" value="ECO:0007669"/>
    <property type="project" value="InterPro"/>
</dbReference>
<dbReference type="InterPro" id="IPR003172">
    <property type="entry name" value="ML_dom"/>
</dbReference>
<dbReference type="GO" id="GO:0009898">
    <property type="term" value="C:cytoplasmic side of plasma membrane"/>
    <property type="evidence" value="ECO:0007669"/>
    <property type="project" value="TreeGrafter"/>
</dbReference>
<dbReference type="Pfam" id="PF02221">
    <property type="entry name" value="E1_DerP2_DerF2"/>
    <property type="match status" value="1"/>
</dbReference>
<dbReference type="SUPFAM" id="SSF63707">
    <property type="entry name" value="Ganglioside M2 (gm2) activator"/>
    <property type="match status" value="1"/>
</dbReference>
<dbReference type="PANTHER" id="PTHR17357">
    <property type="entry name" value="GM2 GANGLIOSIDE ACTIVATOR PROTEIN"/>
    <property type="match status" value="1"/>
</dbReference>
<proteinExistence type="predicted"/>
<evidence type="ECO:0000256" key="1">
    <source>
        <dbReference type="ARBA" id="ARBA00022729"/>
    </source>
</evidence>
<evidence type="ECO:0000259" key="3">
    <source>
        <dbReference type="Pfam" id="PF02221"/>
    </source>
</evidence>
<reference evidence="4" key="2">
    <citation type="submission" date="2025-09" db="UniProtKB">
        <authorList>
            <consortium name="Ensembl"/>
        </authorList>
    </citation>
    <scope>IDENTIFICATION</scope>
</reference>
<evidence type="ECO:0000256" key="2">
    <source>
        <dbReference type="SAM" id="SignalP"/>
    </source>
</evidence>
<keyword evidence="5" id="KW-1185">Reference proteome</keyword>
<organism evidence="4 5">
    <name type="scientific">Eptatretus burgeri</name>
    <name type="common">Inshore hagfish</name>
    <dbReference type="NCBI Taxonomy" id="7764"/>
    <lineage>
        <taxon>Eukaryota</taxon>
        <taxon>Metazoa</taxon>
        <taxon>Chordata</taxon>
        <taxon>Craniata</taxon>
        <taxon>Vertebrata</taxon>
        <taxon>Cyclostomata</taxon>
        <taxon>Myxini</taxon>
        <taxon>Myxiniformes</taxon>
        <taxon>Myxinidae</taxon>
        <taxon>Eptatretinae</taxon>
        <taxon>Eptatretus</taxon>
    </lineage>
</organism>
<reference evidence="4" key="1">
    <citation type="submission" date="2025-08" db="UniProtKB">
        <authorList>
            <consortium name="Ensembl"/>
        </authorList>
    </citation>
    <scope>IDENTIFICATION</scope>
</reference>
<dbReference type="GO" id="GO:0005319">
    <property type="term" value="F:lipid transporter activity"/>
    <property type="evidence" value="ECO:0007669"/>
    <property type="project" value="TreeGrafter"/>
</dbReference>
<feature type="domain" description="MD-2-related lipid-recognition" evidence="3">
    <location>
        <begin position="40"/>
        <end position="149"/>
    </location>
</feature>
<dbReference type="GO" id="GO:0006689">
    <property type="term" value="P:ganglioside catabolic process"/>
    <property type="evidence" value="ECO:0007669"/>
    <property type="project" value="InterPro"/>
</dbReference>
<dbReference type="GeneTree" id="ENSGT00390000003288"/>